<sequence length="176" mass="20549">MVRGRSSRERTRYSHKSSLRGDPPQEGMITPRSQPFILSRKTCIDSSREEKIMMHRIDFHPLLQMTLIRLRNKSSYAQSSTGKRRKCARSTYIQNFTTKEIAKDLFQPVSNHTKAGGNSPRVYLDHFNVECTQIEKLTIISSPRLFAKRPRRRHTVRKESNKKTSEVYGKDPRMLP</sequence>
<feature type="region of interest" description="Disordered" evidence="1">
    <location>
        <begin position="149"/>
        <end position="176"/>
    </location>
</feature>
<evidence type="ECO:0000313" key="2">
    <source>
        <dbReference type="EMBL" id="MED6131929.1"/>
    </source>
</evidence>
<proteinExistence type="predicted"/>
<protein>
    <submittedName>
        <fullName evidence="2">Uncharacterized protein</fullName>
    </submittedName>
</protein>
<dbReference type="EMBL" id="JASCZI010060454">
    <property type="protein sequence ID" value="MED6131929.1"/>
    <property type="molecule type" value="Genomic_DNA"/>
</dbReference>
<comment type="caution">
    <text evidence="2">The sequence shown here is derived from an EMBL/GenBank/DDBJ whole genome shotgun (WGS) entry which is preliminary data.</text>
</comment>
<feature type="compositionally biased region" description="Basic and acidic residues" evidence="1">
    <location>
        <begin position="1"/>
        <end position="12"/>
    </location>
</feature>
<evidence type="ECO:0000256" key="1">
    <source>
        <dbReference type="SAM" id="MobiDB-lite"/>
    </source>
</evidence>
<gene>
    <name evidence="2" type="ORF">PIB30_014641</name>
</gene>
<feature type="compositionally biased region" description="Basic and acidic residues" evidence="1">
    <location>
        <begin position="157"/>
        <end position="176"/>
    </location>
</feature>
<keyword evidence="3" id="KW-1185">Reference proteome</keyword>
<accession>A0ABU6S724</accession>
<feature type="region of interest" description="Disordered" evidence="1">
    <location>
        <begin position="1"/>
        <end position="31"/>
    </location>
</feature>
<dbReference type="Proteomes" id="UP001341840">
    <property type="component" value="Unassembled WGS sequence"/>
</dbReference>
<reference evidence="2 3" key="1">
    <citation type="journal article" date="2023" name="Plants (Basel)">
        <title>Bridging the Gap: Combining Genomics and Transcriptomics Approaches to Understand Stylosanthes scabra, an Orphan Legume from the Brazilian Caatinga.</title>
        <authorList>
            <person name="Ferreira-Neto J.R.C."/>
            <person name="da Silva M.D."/>
            <person name="Binneck E."/>
            <person name="de Melo N.F."/>
            <person name="da Silva R.H."/>
            <person name="de Melo A.L.T.M."/>
            <person name="Pandolfi V."/>
            <person name="Bustamante F.O."/>
            <person name="Brasileiro-Vidal A.C."/>
            <person name="Benko-Iseppon A.M."/>
        </authorList>
    </citation>
    <scope>NUCLEOTIDE SEQUENCE [LARGE SCALE GENOMIC DNA]</scope>
    <source>
        <tissue evidence="2">Leaves</tissue>
    </source>
</reference>
<organism evidence="2 3">
    <name type="scientific">Stylosanthes scabra</name>
    <dbReference type="NCBI Taxonomy" id="79078"/>
    <lineage>
        <taxon>Eukaryota</taxon>
        <taxon>Viridiplantae</taxon>
        <taxon>Streptophyta</taxon>
        <taxon>Embryophyta</taxon>
        <taxon>Tracheophyta</taxon>
        <taxon>Spermatophyta</taxon>
        <taxon>Magnoliopsida</taxon>
        <taxon>eudicotyledons</taxon>
        <taxon>Gunneridae</taxon>
        <taxon>Pentapetalae</taxon>
        <taxon>rosids</taxon>
        <taxon>fabids</taxon>
        <taxon>Fabales</taxon>
        <taxon>Fabaceae</taxon>
        <taxon>Papilionoideae</taxon>
        <taxon>50 kb inversion clade</taxon>
        <taxon>dalbergioids sensu lato</taxon>
        <taxon>Dalbergieae</taxon>
        <taxon>Pterocarpus clade</taxon>
        <taxon>Stylosanthes</taxon>
    </lineage>
</organism>
<evidence type="ECO:0000313" key="3">
    <source>
        <dbReference type="Proteomes" id="UP001341840"/>
    </source>
</evidence>
<name>A0ABU6S724_9FABA</name>